<dbReference type="PANTHER" id="PTHR35866">
    <property type="entry name" value="PUTATIVE-RELATED"/>
    <property type="match status" value="1"/>
</dbReference>
<evidence type="ECO:0000313" key="1">
    <source>
        <dbReference type="EMBL" id="HIW00795.1"/>
    </source>
</evidence>
<accession>A0A9D1PXN5</accession>
<protein>
    <submittedName>
        <fullName evidence="1">YkgJ family cysteine cluster protein</fullName>
    </submittedName>
</protein>
<evidence type="ECO:0000313" key="2">
    <source>
        <dbReference type="Proteomes" id="UP000886752"/>
    </source>
</evidence>
<dbReference type="Proteomes" id="UP000886752">
    <property type="component" value="Unassembled WGS sequence"/>
</dbReference>
<name>A0A9D1PXN5_9BACT</name>
<sequence length="166" mass="18786">MEEKETQQSEPEIAAPVDDSPVFTCQMCGQCCRGAGGIVVSPKDLVRITRALHLTDEEFIARYGEWRGGKLQIRTGEDNACIFFREGSGCMVHEGKPDVCRAWPFFRGNIVDEDSFLMAREYCPGIDKNCDHATFAREGRAYLEKHDLLAHDRDREGRAVNLDETR</sequence>
<reference evidence="1" key="2">
    <citation type="submission" date="2021-04" db="EMBL/GenBank/DDBJ databases">
        <authorList>
            <person name="Gilroy R."/>
        </authorList>
    </citation>
    <scope>NUCLEOTIDE SEQUENCE</scope>
    <source>
        <strain evidence="1">ChiHecec2B26-446</strain>
    </source>
</reference>
<dbReference type="EMBL" id="DXHV01000062">
    <property type="protein sequence ID" value="HIW00795.1"/>
    <property type="molecule type" value="Genomic_DNA"/>
</dbReference>
<reference evidence="1" key="1">
    <citation type="journal article" date="2021" name="PeerJ">
        <title>Extensive microbial diversity within the chicken gut microbiome revealed by metagenomics and culture.</title>
        <authorList>
            <person name="Gilroy R."/>
            <person name="Ravi A."/>
            <person name="Getino M."/>
            <person name="Pursley I."/>
            <person name="Horton D.L."/>
            <person name="Alikhan N.F."/>
            <person name="Baker D."/>
            <person name="Gharbi K."/>
            <person name="Hall N."/>
            <person name="Watson M."/>
            <person name="Adriaenssens E.M."/>
            <person name="Foster-Nyarko E."/>
            <person name="Jarju S."/>
            <person name="Secka A."/>
            <person name="Antonio M."/>
            <person name="Oren A."/>
            <person name="Chaudhuri R.R."/>
            <person name="La Ragione R."/>
            <person name="Hildebrand F."/>
            <person name="Pallen M.J."/>
        </authorList>
    </citation>
    <scope>NUCLEOTIDE SEQUENCE</scope>
    <source>
        <strain evidence="1">ChiHecec2B26-446</strain>
    </source>
</reference>
<gene>
    <name evidence="1" type="ORF">H9894_06350</name>
</gene>
<dbReference type="AlphaFoldDB" id="A0A9D1PXN5"/>
<comment type="caution">
    <text evidence="1">The sequence shown here is derived from an EMBL/GenBank/DDBJ whole genome shotgun (WGS) entry which is preliminary data.</text>
</comment>
<dbReference type="PANTHER" id="PTHR35866:SF1">
    <property type="entry name" value="YKGJ FAMILY CYSTEINE CLUSTER PROTEIN"/>
    <property type="match status" value="1"/>
</dbReference>
<dbReference type="Pfam" id="PF03692">
    <property type="entry name" value="CxxCxxCC"/>
    <property type="match status" value="1"/>
</dbReference>
<proteinExistence type="predicted"/>
<organism evidence="1 2">
    <name type="scientific">Candidatus Desulfovibrio intestinipullorum</name>
    <dbReference type="NCBI Taxonomy" id="2838536"/>
    <lineage>
        <taxon>Bacteria</taxon>
        <taxon>Pseudomonadati</taxon>
        <taxon>Thermodesulfobacteriota</taxon>
        <taxon>Desulfovibrionia</taxon>
        <taxon>Desulfovibrionales</taxon>
        <taxon>Desulfovibrionaceae</taxon>
        <taxon>Desulfovibrio</taxon>
    </lineage>
</organism>
<dbReference type="InterPro" id="IPR005358">
    <property type="entry name" value="Puta_zinc/iron-chelating_dom"/>
</dbReference>